<accession>A0A174AV94</accession>
<evidence type="ECO:0000259" key="1">
    <source>
        <dbReference type="Pfam" id="PF07883"/>
    </source>
</evidence>
<evidence type="ECO:0000313" key="3">
    <source>
        <dbReference type="Proteomes" id="UP000095594"/>
    </source>
</evidence>
<gene>
    <name evidence="2" type="ORF">ERS852471_00664</name>
</gene>
<feature type="domain" description="Cupin type-2" evidence="1">
    <location>
        <begin position="26"/>
        <end position="85"/>
    </location>
</feature>
<dbReference type="SUPFAM" id="SSF51182">
    <property type="entry name" value="RmlC-like cupins"/>
    <property type="match status" value="1"/>
</dbReference>
<dbReference type="Pfam" id="PF07883">
    <property type="entry name" value="Cupin_2"/>
    <property type="match status" value="1"/>
</dbReference>
<name>A0A174AV94_9CLOT</name>
<dbReference type="InterPro" id="IPR014710">
    <property type="entry name" value="RmlC-like_jellyroll"/>
</dbReference>
<dbReference type="Proteomes" id="UP000095594">
    <property type="component" value="Unassembled WGS sequence"/>
</dbReference>
<dbReference type="PANTHER" id="PTHR37694">
    <property type="entry name" value="SLR8022 PROTEIN"/>
    <property type="match status" value="1"/>
</dbReference>
<sequence length="104" mass="11912">MKKLNLNRIEANREIVTENDRFKTVYFKFDEGKGLPNHKHNGFATIQVISGEVDMEFANGERIELKVGDFLPFDARIEHNVVAKEVSKVLVTIAKAPMIKNLKR</sequence>
<dbReference type="Gene3D" id="2.60.120.10">
    <property type="entry name" value="Jelly Rolls"/>
    <property type="match status" value="1"/>
</dbReference>
<dbReference type="InterPro" id="IPR013096">
    <property type="entry name" value="Cupin_2"/>
</dbReference>
<evidence type="ECO:0000313" key="2">
    <source>
        <dbReference type="EMBL" id="CUN91335.1"/>
    </source>
</evidence>
<dbReference type="AlphaFoldDB" id="A0A174AV94"/>
<dbReference type="OrthoDB" id="1752602at2"/>
<reference evidence="2 3" key="1">
    <citation type="submission" date="2015-09" db="EMBL/GenBank/DDBJ databases">
        <authorList>
            <consortium name="Pathogen Informatics"/>
        </authorList>
    </citation>
    <scope>NUCLEOTIDE SEQUENCE [LARGE SCALE GENOMIC DNA]</scope>
    <source>
        <strain evidence="2 3">2789STDY5834856</strain>
    </source>
</reference>
<dbReference type="PANTHER" id="PTHR37694:SF1">
    <property type="entry name" value="SLR8022 PROTEIN"/>
    <property type="match status" value="1"/>
</dbReference>
<organism evidence="2 3">
    <name type="scientific">Clostridium disporicum</name>
    <dbReference type="NCBI Taxonomy" id="84024"/>
    <lineage>
        <taxon>Bacteria</taxon>
        <taxon>Bacillati</taxon>
        <taxon>Bacillota</taxon>
        <taxon>Clostridia</taxon>
        <taxon>Eubacteriales</taxon>
        <taxon>Clostridiaceae</taxon>
        <taxon>Clostridium</taxon>
    </lineage>
</organism>
<protein>
    <submittedName>
        <fullName evidence="2">Anti-sigma factor, putative, ChrR family</fullName>
    </submittedName>
</protein>
<dbReference type="InterPro" id="IPR011051">
    <property type="entry name" value="RmlC_Cupin_sf"/>
</dbReference>
<dbReference type="EMBL" id="CYZX01000003">
    <property type="protein sequence ID" value="CUN91335.1"/>
    <property type="molecule type" value="Genomic_DNA"/>
</dbReference>
<dbReference type="RefSeq" id="WP_055263888.1">
    <property type="nucleotide sequence ID" value="NZ_CABIXQ010000003.1"/>
</dbReference>
<proteinExistence type="predicted"/>